<gene>
    <name evidence="1" type="ORF">DERYTH_LOCUS4014</name>
</gene>
<dbReference type="AlphaFoldDB" id="A0A9N9FC97"/>
<organism evidence="1 2">
    <name type="scientific">Dentiscutata erythropus</name>
    <dbReference type="NCBI Taxonomy" id="1348616"/>
    <lineage>
        <taxon>Eukaryota</taxon>
        <taxon>Fungi</taxon>
        <taxon>Fungi incertae sedis</taxon>
        <taxon>Mucoromycota</taxon>
        <taxon>Glomeromycotina</taxon>
        <taxon>Glomeromycetes</taxon>
        <taxon>Diversisporales</taxon>
        <taxon>Gigasporaceae</taxon>
        <taxon>Dentiscutata</taxon>
    </lineage>
</organism>
<protein>
    <submittedName>
        <fullName evidence="1">16852_t:CDS:1</fullName>
    </submittedName>
</protein>
<sequence>MWLWQLYNSTSRAFTQIACYTVKDLVLLFNLELWVGSINTGCEFIYNWIGPITDF</sequence>
<name>A0A9N9FC97_9GLOM</name>
<comment type="caution">
    <text evidence="1">The sequence shown here is derived from an EMBL/GenBank/DDBJ whole genome shotgun (WGS) entry which is preliminary data.</text>
</comment>
<keyword evidence="2" id="KW-1185">Reference proteome</keyword>
<evidence type="ECO:0000313" key="1">
    <source>
        <dbReference type="EMBL" id="CAG8524012.1"/>
    </source>
</evidence>
<dbReference type="Proteomes" id="UP000789405">
    <property type="component" value="Unassembled WGS sequence"/>
</dbReference>
<dbReference type="EMBL" id="CAJVPY010001488">
    <property type="protein sequence ID" value="CAG8524012.1"/>
    <property type="molecule type" value="Genomic_DNA"/>
</dbReference>
<proteinExistence type="predicted"/>
<reference evidence="1" key="1">
    <citation type="submission" date="2021-06" db="EMBL/GenBank/DDBJ databases">
        <authorList>
            <person name="Kallberg Y."/>
            <person name="Tangrot J."/>
            <person name="Rosling A."/>
        </authorList>
    </citation>
    <scope>NUCLEOTIDE SEQUENCE</scope>
    <source>
        <strain evidence="1">MA453B</strain>
    </source>
</reference>
<evidence type="ECO:0000313" key="2">
    <source>
        <dbReference type="Proteomes" id="UP000789405"/>
    </source>
</evidence>
<accession>A0A9N9FC97</accession>